<keyword evidence="7" id="KW-1133">Transmembrane helix</keyword>
<dbReference type="InterPro" id="IPR011016">
    <property type="entry name" value="Znf_RING-CH"/>
</dbReference>
<keyword evidence="10" id="KW-1185">Reference proteome</keyword>
<reference evidence="10" key="1">
    <citation type="journal article" date="2006" name="PLoS Biol.">
        <title>Macronuclear genome sequence of the ciliate Tetrahymena thermophila, a model eukaryote.</title>
        <authorList>
            <person name="Eisen J.A."/>
            <person name="Coyne R.S."/>
            <person name="Wu M."/>
            <person name="Wu D."/>
            <person name="Thiagarajan M."/>
            <person name="Wortman J.R."/>
            <person name="Badger J.H."/>
            <person name="Ren Q."/>
            <person name="Amedeo P."/>
            <person name="Jones K.M."/>
            <person name="Tallon L.J."/>
            <person name="Delcher A.L."/>
            <person name="Salzberg S.L."/>
            <person name="Silva J.C."/>
            <person name="Haas B.J."/>
            <person name="Majoros W.H."/>
            <person name="Farzad M."/>
            <person name="Carlton J.M."/>
            <person name="Smith R.K. Jr."/>
            <person name="Garg J."/>
            <person name="Pearlman R.E."/>
            <person name="Karrer K.M."/>
            <person name="Sun L."/>
            <person name="Manning G."/>
            <person name="Elde N.C."/>
            <person name="Turkewitz A.P."/>
            <person name="Asai D.J."/>
            <person name="Wilkes D.E."/>
            <person name="Wang Y."/>
            <person name="Cai H."/>
            <person name="Collins K."/>
            <person name="Stewart B.A."/>
            <person name="Lee S.R."/>
            <person name="Wilamowska K."/>
            <person name="Weinberg Z."/>
            <person name="Ruzzo W.L."/>
            <person name="Wloga D."/>
            <person name="Gaertig J."/>
            <person name="Frankel J."/>
            <person name="Tsao C.-C."/>
            <person name="Gorovsky M.A."/>
            <person name="Keeling P.J."/>
            <person name="Waller R.F."/>
            <person name="Patron N.J."/>
            <person name="Cherry J.M."/>
            <person name="Stover N.A."/>
            <person name="Krieger C.J."/>
            <person name="del Toro C."/>
            <person name="Ryder H.F."/>
            <person name="Williamson S.C."/>
            <person name="Barbeau R.A."/>
            <person name="Hamilton E.P."/>
            <person name="Orias E."/>
        </authorList>
    </citation>
    <scope>NUCLEOTIDE SEQUENCE [LARGE SCALE GENOMIC DNA]</scope>
    <source>
        <strain evidence="10">SB210</strain>
    </source>
</reference>
<feature type="transmembrane region" description="Helical" evidence="7">
    <location>
        <begin position="960"/>
        <end position="981"/>
    </location>
</feature>
<dbReference type="SMART" id="SM00184">
    <property type="entry name" value="RING"/>
    <property type="match status" value="1"/>
</dbReference>
<keyword evidence="5" id="KW-0175">Coiled coil</keyword>
<organism evidence="9 10">
    <name type="scientific">Tetrahymena thermophila (strain SB210)</name>
    <dbReference type="NCBI Taxonomy" id="312017"/>
    <lineage>
        <taxon>Eukaryota</taxon>
        <taxon>Sar</taxon>
        <taxon>Alveolata</taxon>
        <taxon>Ciliophora</taxon>
        <taxon>Intramacronucleata</taxon>
        <taxon>Oligohymenophorea</taxon>
        <taxon>Hymenostomatida</taxon>
        <taxon>Tetrahymenina</taxon>
        <taxon>Tetrahymenidae</taxon>
        <taxon>Tetrahymena</taxon>
    </lineage>
</organism>
<evidence type="ECO:0000313" key="10">
    <source>
        <dbReference type="Proteomes" id="UP000009168"/>
    </source>
</evidence>
<gene>
    <name evidence="9" type="ORF">TTHERM_000588916</name>
</gene>
<dbReference type="GO" id="GO:0043161">
    <property type="term" value="P:proteasome-mediated ubiquitin-dependent protein catabolic process"/>
    <property type="evidence" value="ECO:0007669"/>
    <property type="project" value="TreeGrafter"/>
</dbReference>
<feature type="compositionally biased region" description="Basic residues" evidence="6">
    <location>
        <begin position="127"/>
        <end position="136"/>
    </location>
</feature>
<keyword evidence="1" id="KW-0479">Metal-binding</keyword>
<evidence type="ECO:0000256" key="5">
    <source>
        <dbReference type="SAM" id="Coils"/>
    </source>
</evidence>
<feature type="domain" description="RING-type" evidence="8">
    <location>
        <begin position="1022"/>
        <end position="1069"/>
    </location>
</feature>
<dbReference type="Proteomes" id="UP000009168">
    <property type="component" value="Unassembled WGS sequence"/>
</dbReference>
<dbReference type="KEGG" id="tet:TTHERM_000588916"/>
<dbReference type="RefSeq" id="XP_012654017.1">
    <property type="nucleotide sequence ID" value="XM_012798563.1"/>
</dbReference>
<feature type="coiled-coil region" evidence="5">
    <location>
        <begin position="995"/>
        <end position="1022"/>
    </location>
</feature>
<feature type="region of interest" description="Disordered" evidence="6">
    <location>
        <begin position="438"/>
        <end position="457"/>
    </location>
</feature>
<feature type="region of interest" description="Disordered" evidence="6">
    <location>
        <begin position="119"/>
        <end position="141"/>
    </location>
</feature>
<evidence type="ECO:0000256" key="3">
    <source>
        <dbReference type="ARBA" id="ARBA00022833"/>
    </source>
</evidence>
<dbReference type="OrthoDB" id="8062037at2759"/>
<dbReference type="CDD" id="cd16448">
    <property type="entry name" value="RING-H2"/>
    <property type="match status" value="1"/>
</dbReference>
<evidence type="ECO:0000256" key="1">
    <source>
        <dbReference type="ARBA" id="ARBA00022723"/>
    </source>
</evidence>
<dbReference type="STRING" id="312017.W7XGU2"/>
<dbReference type="GO" id="GO:0061630">
    <property type="term" value="F:ubiquitin protein ligase activity"/>
    <property type="evidence" value="ECO:0007669"/>
    <property type="project" value="TreeGrafter"/>
</dbReference>
<dbReference type="PANTHER" id="PTHR22763">
    <property type="entry name" value="RING ZINC FINGER PROTEIN"/>
    <property type="match status" value="1"/>
</dbReference>
<evidence type="ECO:0000256" key="6">
    <source>
        <dbReference type="SAM" id="MobiDB-lite"/>
    </source>
</evidence>
<keyword evidence="7" id="KW-0812">Transmembrane</keyword>
<keyword evidence="3" id="KW-0862">Zinc</keyword>
<dbReference type="SMART" id="SM00744">
    <property type="entry name" value="RINGv"/>
    <property type="match status" value="1"/>
</dbReference>
<dbReference type="EMBL" id="GG662637">
    <property type="protein sequence ID" value="EWS73446.1"/>
    <property type="molecule type" value="Genomic_DNA"/>
</dbReference>
<feature type="transmembrane region" description="Helical" evidence="7">
    <location>
        <begin position="918"/>
        <end position="940"/>
    </location>
</feature>
<dbReference type="InParanoid" id="W7XGU2"/>
<evidence type="ECO:0000313" key="9">
    <source>
        <dbReference type="EMBL" id="EWS73446.1"/>
    </source>
</evidence>
<keyword evidence="7" id="KW-0472">Membrane</keyword>
<dbReference type="Pfam" id="PF13639">
    <property type="entry name" value="zf-RING_2"/>
    <property type="match status" value="1"/>
</dbReference>
<dbReference type="PROSITE" id="PS50089">
    <property type="entry name" value="ZF_RING_2"/>
    <property type="match status" value="1"/>
</dbReference>
<sequence length="1074" mass="128378">MEGWVKIKGGSLWQKRYGFISQQGSFRYFDDQTMTELKRDFRLNDVQIVQDRIKKIIKLQGINENLQIKTDLHELWYQKLIQARAKSMNISYIPQFQDQNFIRMNEQRPKVQFLEQQNIDPNDAVRPRKLRNRNKTNQKTNMQLQGDQYQACKQQNQIRTNQLQNQSQVFQEENKQNGLQQLAQYPNQQITHQQNIPQSIYPSNQIQPQNNLNAQNRTNQLQNQNQVFQEENKQNGLQQLTQYPNQQITHQQNIPQSIYPSNQIQPQNNLNALNRTNQLQNQNQVFQEENRQNGLLYQRSIPQSMNQSNQIQPQNNLNAQNRSNQLSNQNQVFQEENRQNGLQYQRNIPQSMNPSNQIQPQSNLNTQNRTNQLSNQNQVFQEENRQNGLQYQRSIPQSMNQSNQIQPQNNLNAQYRSNQLSNQNQVFYQQTIRQGYIPQSMNPSNQIQPQSNLNTQNRTNQLSNQNQVFQEENRQNGLYYQRNILQSMNPSNQIQPQNNLNAQNNQFKRDVDNKFEKYQQQQKQHQIVFSNFKYFIIGKNEDYYDEKFVSELNSNINLKMQAKQKIDEIILPITTQTSLFNQEQNNSTIQYNFNQYIQLQNIFDQQRNTFPLKMSLSIFLMFIIMYNLIQWQKKQLIYTFCCIIISQLCVLFKHLKSKQVAIKCNVQAFTAIPLNISEMYTINQLLEKLCQINKNIIIFEQEKNKELFILDKNIEFESVYQIQIKNSKIFSIKIFTKNYEYLDSIIENFTSNFTSKTGIWKESQQRPPTNYNPVLDAIEQKMQIYFSEYQVNKKNVKDPNWYICVILYIIKIIYNNWQFSYEIFCLILLLLRLKNQQEQFNWSYYSNWFLLINYGIAFTKITFYLEEIFLSLRTDIKKYITINEKAYNYYYKKDIYKIAFNQEEIQTQDKINDFEVQFLCVSLFASFVFSDFYNVIQIILFPALKPIFLKRYPSFYQETALWSFIITCSLLIVIFDIFMFIKSSSFGISLQILLTNFFESIKVEIQNQLQQLQQEQQEQQECSICFENYQPTKEQAFFCKNKHYFHTDCITKWMNSGDVSATKQCPVCRVDLLI</sequence>
<protein>
    <submittedName>
        <fullName evidence="9">C3HC4 type (RING finger) zinc finger protein</fullName>
    </submittedName>
</protein>
<dbReference type="InterPro" id="IPR050731">
    <property type="entry name" value="HRD1_E3_ubiq-ligases"/>
</dbReference>
<dbReference type="GO" id="GO:0012505">
    <property type="term" value="C:endomembrane system"/>
    <property type="evidence" value="ECO:0007669"/>
    <property type="project" value="TreeGrafter"/>
</dbReference>
<proteinExistence type="predicted"/>
<evidence type="ECO:0000256" key="7">
    <source>
        <dbReference type="SAM" id="Phobius"/>
    </source>
</evidence>
<feature type="transmembrane region" description="Helical" evidence="7">
    <location>
        <begin position="801"/>
        <end position="831"/>
    </location>
</feature>
<feature type="transmembrane region" description="Helical" evidence="7">
    <location>
        <begin position="610"/>
        <end position="629"/>
    </location>
</feature>
<dbReference type="PANTHER" id="PTHR22763:SF192">
    <property type="entry name" value="RING-TYPE DOMAIN-CONTAINING PROTEIN"/>
    <property type="match status" value="1"/>
</dbReference>
<dbReference type="SUPFAM" id="SSF57850">
    <property type="entry name" value="RING/U-box"/>
    <property type="match status" value="1"/>
</dbReference>
<keyword evidence="2 4" id="KW-0863">Zinc-finger</keyword>
<evidence type="ECO:0000259" key="8">
    <source>
        <dbReference type="PROSITE" id="PS50089"/>
    </source>
</evidence>
<evidence type="ECO:0000256" key="4">
    <source>
        <dbReference type="PROSITE-ProRule" id="PRU00175"/>
    </source>
</evidence>
<dbReference type="GeneID" id="24439732"/>
<dbReference type="InterPro" id="IPR001841">
    <property type="entry name" value="Znf_RING"/>
</dbReference>
<dbReference type="Gene3D" id="3.30.40.10">
    <property type="entry name" value="Zinc/RING finger domain, C3HC4 (zinc finger)"/>
    <property type="match status" value="1"/>
</dbReference>
<name>W7XGU2_TETTS</name>
<dbReference type="AlphaFoldDB" id="W7XGU2"/>
<feature type="region of interest" description="Disordered" evidence="6">
    <location>
        <begin position="347"/>
        <end position="368"/>
    </location>
</feature>
<accession>W7XGU2</accession>
<dbReference type="GO" id="GO:0008270">
    <property type="term" value="F:zinc ion binding"/>
    <property type="evidence" value="ECO:0007669"/>
    <property type="project" value="UniProtKB-KW"/>
</dbReference>
<dbReference type="InterPro" id="IPR013083">
    <property type="entry name" value="Znf_RING/FYVE/PHD"/>
</dbReference>
<evidence type="ECO:0000256" key="2">
    <source>
        <dbReference type="ARBA" id="ARBA00022771"/>
    </source>
</evidence>
<feature type="transmembrane region" description="Helical" evidence="7">
    <location>
        <begin position="851"/>
        <end position="870"/>
    </location>
</feature>